<dbReference type="GeneID" id="77417852"/>
<dbReference type="KEGG" id="vg:77417852"/>
<dbReference type="EMBL" id="ON720976">
    <property type="protein sequence ID" value="USW07546.1"/>
    <property type="molecule type" value="Genomic_DNA"/>
</dbReference>
<accession>A0A9E7N0Z9</accession>
<proteinExistence type="predicted"/>
<name>A0A9E7N0Z9_9CAUD</name>
<organism evidence="1 2">
    <name type="scientific">Salmonella phage GRNsp27</name>
    <dbReference type="NCBI Taxonomy" id="2959429"/>
    <lineage>
        <taxon>Viruses</taxon>
        <taxon>Duplodnaviria</taxon>
        <taxon>Heunggongvirae</taxon>
        <taxon>Uroviricota</taxon>
        <taxon>Caudoviricetes</taxon>
        <taxon>Sarkviridae</taxon>
        <taxon>Guernseyvirinae</taxon>
        <taxon>Cornellvirus</taxon>
        <taxon>Cornellvirus GRNsp27</taxon>
    </lineage>
</organism>
<keyword evidence="2" id="KW-1185">Reference proteome</keyword>
<sequence length="115" mass="13515">MACKISNRLLVIRINNDSATMTDVQHDVHRFMRHSPHGAISRQPNNVFIVAVEYRAVHIEIFIEHTAFHRGQPRRLFFINYDPNIRAVNRNSEFYMFHAGRLQMCLSDGLKISHR</sequence>
<protein>
    <submittedName>
        <fullName evidence="1">Uncharacterized protein</fullName>
    </submittedName>
</protein>
<reference evidence="1" key="1">
    <citation type="submission" date="2022-06" db="EMBL/GenBank/DDBJ databases">
        <title>Three novel Salmonella bacteriophage and their application in different food matrices.</title>
        <authorList>
            <person name="Li Y."/>
            <person name="Lv P."/>
            <person name="Shi D."/>
            <person name="Zhao H."/>
            <person name="Yuan X."/>
            <person name="Jin X."/>
            <person name="Wang X."/>
        </authorList>
    </citation>
    <scope>NUCLEOTIDE SEQUENCE</scope>
</reference>
<evidence type="ECO:0000313" key="2">
    <source>
        <dbReference type="Proteomes" id="UP001056818"/>
    </source>
</evidence>
<dbReference type="RefSeq" id="YP_010582181.1">
    <property type="nucleotide sequence ID" value="NC_069147.1"/>
</dbReference>
<dbReference type="Proteomes" id="UP001056818">
    <property type="component" value="Segment"/>
</dbReference>
<evidence type="ECO:0000313" key="1">
    <source>
        <dbReference type="EMBL" id="USW07546.1"/>
    </source>
</evidence>